<dbReference type="VEuPathDB" id="FungiDB:MAPG_04746"/>
<evidence type="ECO:0000313" key="2">
    <source>
        <dbReference type="EMBL" id="KLU85726.1"/>
    </source>
</evidence>
<dbReference type="Pfam" id="PF02469">
    <property type="entry name" value="Fasciclin"/>
    <property type="match status" value="2"/>
</dbReference>
<dbReference type="InterPro" id="IPR050904">
    <property type="entry name" value="Adhesion/Biosynth-related"/>
</dbReference>
<evidence type="ECO:0000313" key="4">
    <source>
        <dbReference type="Proteomes" id="UP000011715"/>
    </source>
</evidence>
<dbReference type="InterPro" id="IPR036378">
    <property type="entry name" value="FAS1_dom_sf"/>
</dbReference>
<dbReference type="SUPFAM" id="SSF82153">
    <property type="entry name" value="FAS1 domain"/>
    <property type="match status" value="2"/>
</dbReference>
<dbReference type="PANTHER" id="PTHR10900">
    <property type="entry name" value="PERIOSTIN-RELATED"/>
    <property type="match status" value="1"/>
</dbReference>
<feature type="domain" description="FAS1" evidence="1">
    <location>
        <begin position="24"/>
        <end position="173"/>
    </location>
</feature>
<sequence>MQIKRVLPLALAGGVVAQNQNISLVPLATALASQSDLTSLLAILGTQPTFLAQLSLAQNVTFLAPNNAAISEFLNGPNATPANETNAVGVAALLSYHVLNGTFYDSDIKENSLLVNTALNLAPYSNLTGGQRVLLNRADGNATITSGRMDLAKVVTSNVNFTGGTIHVVNKVLTVPVNDTRTMMDMNLTAAVGALRRASVANRVDTRRDVTMFVPNNDAFNRIGSMANGLSTEQLAGIMNYHVVDGQLPLYVNQLRNQSVNTLNGAQLTFTNNSGVMFVNGARIVQSNVLTNNGVMYVIDK</sequence>
<protein>
    <recommendedName>
        <fullName evidence="1">FAS1 domain-containing protein</fullName>
    </recommendedName>
</protein>
<dbReference type="OMA" id="FHINICN"/>
<reference evidence="3" key="4">
    <citation type="journal article" date="2015" name="G3 (Bethesda)">
        <title>Genome sequences of three phytopathogenic species of the Magnaporthaceae family of fungi.</title>
        <authorList>
            <person name="Okagaki L.H."/>
            <person name="Nunes C.C."/>
            <person name="Sailsbery J."/>
            <person name="Clay B."/>
            <person name="Brown D."/>
            <person name="John T."/>
            <person name="Oh Y."/>
            <person name="Young N."/>
            <person name="Fitzgerald M."/>
            <person name="Haas B.J."/>
            <person name="Zeng Q."/>
            <person name="Young S."/>
            <person name="Adiconis X."/>
            <person name="Fan L."/>
            <person name="Levin J.Z."/>
            <person name="Mitchell T.K."/>
            <person name="Okubara P.A."/>
            <person name="Farman M.L."/>
            <person name="Kohn L.M."/>
            <person name="Birren B."/>
            <person name="Ma L.-J."/>
            <person name="Dean R.A."/>
        </authorList>
    </citation>
    <scope>NUCLEOTIDE SEQUENCE</scope>
    <source>
        <strain evidence="3">ATCC 64411 / 73-15</strain>
    </source>
</reference>
<dbReference type="GO" id="GO:0000329">
    <property type="term" value="C:fungal-type vacuole membrane"/>
    <property type="evidence" value="ECO:0007669"/>
    <property type="project" value="TreeGrafter"/>
</dbReference>
<dbReference type="EMBL" id="GL876968">
    <property type="protein sequence ID" value="KLU85726.1"/>
    <property type="molecule type" value="Genomic_DNA"/>
</dbReference>
<dbReference type="SMART" id="SM00554">
    <property type="entry name" value="FAS1"/>
    <property type="match status" value="2"/>
</dbReference>
<reference evidence="3" key="5">
    <citation type="submission" date="2015-06" db="UniProtKB">
        <authorList>
            <consortium name="EnsemblFungi"/>
        </authorList>
    </citation>
    <scope>IDENTIFICATION</scope>
    <source>
        <strain evidence="3">ATCC 64411</strain>
    </source>
</reference>
<dbReference type="EnsemblFungi" id="MAPG_04746T0">
    <property type="protein sequence ID" value="MAPG_04746T0"/>
    <property type="gene ID" value="MAPG_04746"/>
</dbReference>
<evidence type="ECO:0000259" key="1">
    <source>
        <dbReference type="PROSITE" id="PS50213"/>
    </source>
</evidence>
<dbReference type="STRING" id="644358.A0A0C4DXJ2"/>
<organism evidence="3 4">
    <name type="scientific">Magnaporthiopsis poae (strain ATCC 64411 / 73-15)</name>
    <name type="common">Kentucky bluegrass fungus</name>
    <name type="synonym">Magnaporthe poae</name>
    <dbReference type="NCBI Taxonomy" id="644358"/>
    <lineage>
        <taxon>Eukaryota</taxon>
        <taxon>Fungi</taxon>
        <taxon>Dikarya</taxon>
        <taxon>Ascomycota</taxon>
        <taxon>Pezizomycotina</taxon>
        <taxon>Sordariomycetes</taxon>
        <taxon>Sordariomycetidae</taxon>
        <taxon>Magnaporthales</taxon>
        <taxon>Magnaporthaceae</taxon>
        <taxon>Magnaporthiopsis</taxon>
    </lineage>
</organism>
<dbReference type="AlphaFoldDB" id="A0A0C4DXJ2"/>
<dbReference type="Gene3D" id="2.30.180.10">
    <property type="entry name" value="FAS1 domain"/>
    <property type="match status" value="2"/>
</dbReference>
<dbReference type="eggNOG" id="KOG1218">
    <property type="taxonomic scope" value="Eukaryota"/>
</dbReference>
<keyword evidence="4" id="KW-1185">Reference proteome</keyword>
<proteinExistence type="predicted"/>
<accession>A0A0C4DXJ2</accession>
<dbReference type="GO" id="GO:0016236">
    <property type="term" value="P:macroautophagy"/>
    <property type="evidence" value="ECO:0007669"/>
    <property type="project" value="TreeGrafter"/>
</dbReference>
<reference evidence="2" key="3">
    <citation type="submission" date="2011-03" db="EMBL/GenBank/DDBJ databases">
        <title>Annotation of Magnaporthe poae ATCC 64411.</title>
        <authorList>
            <person name="Ma L.-J."/>
            <person name="Dead R."/>
            <person name="Young S.K."/>
            <person name="Zeng Q."/>
            <person name="Gargeya S."/>
            <person name="Fitzgerald M."/>
            <person name="Haas B."/>
            <person name="Abouelleil A."/>
            <person name="Alvarado L."/>
            <person name="Arachchi H.M."/>
            <person name="Berlin A."/>
            <person name="Brown A."/>
            <person name="Chapman S.B."/>
            <person name="Chen Z."/>
            <person name="Dunbar C."/>
            <person name="Freedman E."/>
            <person name="Gearin G."/>
            <person name="Gellesch M."/>
            <person name="Goldberg J."/>
            <person name="Griggs A."/>
            <person name="Gujja S."/>
            <person name="Heiman D."/>
            <person name="Howarth C."/>
            <person name="Larson L."/>
            <person name="Lui A."/>
            <person name="MacDonald P.J.P."/>
            <person name="Mehta T."/>
            <person name="Montmayeur A."/>
            <person name="Murphy C."/>
            <person name="Neiman D."/>
            <person name="Pearson M."/>
            <person name="Priest M."/>
            <person name="Roberts A."/>
            <person name="Saif S."/>
            <person name="Shea T."/>
            <person name="Shenoy N."/>
            <person name="Sisk P."/>
            <person name="Stolte C."/>
            <person name="Sykes S."/>
            <person name="Yandava C."/>
            <person name="Wortman J."/>
            <person name="Nusbaum C."/>
            <person name="Birren B."/>
        </authorList>
    </citation>
    <scope>NUCLEOTIDE SEQUENCE</scope>
    <source>
        <strain evidence="2">ATCC 64411</strain>
    </source>
</reference>
<reference evidence="2" key="1">
    <citation type="submission" date="2010-05" db="EMBL/GenBank/DDBJ databases">
        <title>The Genome Sequence of Magnaporthe poae strain ATCC 64411.</title>
        <authorList>
            <consortium name="The Broad Institute Genome Sequencing Platform"/>
            <consortium name="Broad Institute Genome Sequencing Center for Infectious Disease"/>
            <person name="Ma L.-J."/>
            <person name="Dead R."/>
            <person name="Young S."/>
            <person name="Zeng Q."/>
            <person name="Koehrsen M."/>
            <person name="Alvarado L."/>
            <person name="Berlin A."/>
            <person name="Chapman S.B."/>
            <person name="Chen Z."/>
            <person name="Freedman E."/>
            <person name="Gellesch M."/>
            <person name="Goldberg J."/>
            <person name="Griggs A."/>
            <person name="Gujja S."/>
            <person name="Heilman E.R."/>
            <person name="Heiman D."/>
            <person name="Hepburn T."/>
            <person name="Howarth C."/>
            <person name="Jen D."/>
            <person name="Larson L."/>
            <person name="Mehta T."/>
            <person name="Neiman D."/>
            <person name="Pearson M."/>
            <person name="Roberts A."/>
            <person name="Saif S."/>
            <person name="Shea T."/>
            <person name="Shenoy N."/>
            <person name="Sisk P."/>
            <person name="Stolte C."/>
            <person name="Sykes S."/>
            <person name="Walk T."/>
            <person name="White J."/>
            <person name="Yandava C."/>
            <person name="Haas B."/>
            <person name="Nusbaum C."/>
            <person name="Birren B."/>
        </authorList>
    </citation>
    <scope>NUCLEOTIDE SEQUENCE</scope>
    <source>
        <strain evidence="2">ATCC 64411</strain>
    </source>
</reference>
<reference evidence="4" key="2">
    <citation type="submission" date="2010-05" db="EMBL/GenBank/DDBJ databases">
        <title>The genome sequence of Magnaporthe poae strain ATCC 64411.</title>
        <authorList>
            <person name="Ma L.-J."/>
            <person name="Dead R."/>
            <person name="Young S."/>
            <person name="Zeng Q."/>
            <person name="Koehrsen M."/>
            <person name="Alvarado L."/>
            <person name="Berlin A."/>
            <person name="Chapman S.B."/>
            <person name="Chen Z."/>
            <person name="Freedman E."/>
            <person name="Gellesch M."/>
            <person name="Goldberg J."/>
            <person name="Griggs A."/>
            <person name="Gujja S."/>
            <person name="Heilman E.R."/>
            <person name="Heiman D."/>
            <person name="Hepburn T."/>
            <person name="Howarth C."/>
            <person name="Jen D."/>
            <person name="Larson L."/>
            <person name="Mehta T."/>
            <person name="Neiman D."/>
            <person name="Pearson M."/>
            <person name="Roberts A."/>
            <person name="Saif S."/>
            <person name="Shea T."/>
            <person name="Shenoy N."/>
            <person name="Sisk P."/>
            <person name="Stolte C."/>
            <person name="Sykes S."/>
            <person name="Walk T."/>
            <person name="White J."/>
            <person name="Yandava C."/>
            <person name="Haas B."/>
            <person name="Nusbaum C."/>
            <person name="Birren B."/>
        </authorList>
    </citation>
    <scope>NUCLEOTIDE SEQUENCE [LARGE SCALE GENOMIC DNA]</scope>
    <source>
        <strain evidence="4">ATCC 64411 / 73-15</strain>
    </source>
</reference>
<gene>
    <name evidence="2" type="ORF">MAPG_04746</name>
</gene>
<dbReference type="EMBL" id="ADBL01001109">
    <property type="status" value="NOT_ANNOTATED_CDS"/>
    <property type="molecule type" value="Genomic_DNA"/>
</dbReference>
<name>A0A0C4DXJ2_MAGP6</name>
<dbReference type="PANTHER" id="PTHR10900:SF77">
    <property type="entry name" value="FI19380P1"/>
    <property type="match status" value="1"/>
</dbReference>
<dbReference type="Proteomes" id="UP000011715">
    <property type="component" value="Unassembled WGS sequence"/>
</dbReference>
<evidence type="ECO:0000313" key="3">
    <source>
        <dbReference type="EnsemblFungi" id="MAPG_04746T0"/>
    </source>
</evidence>
<dbReference type="InterPro" id="IPR000782">
    <property type="entry name" value="FAS1_domain"/>
</dbReference>
<dbReference type="OrthoDB" id="286301at2759"/>
<dbReference type="PROSITE" id="PS50213">
    <property type="entry name" value="FAS1"/>
    <property type="match status" value="2"/>
</dbReference>
<feature type="domain" description="FAS1" evidence="1">
    <location>
        <begin position="169"/>
        <end position="301"/>
    </location>
</feature>